<protein>
    <submittedName>
        <fullName evidence="2">Uncharacterized protein</fullName>
    </submittedName>
</protein>
<dbReference type="EMBL" id="SBJO01000061">
    <property type="protein sequence ID" value="KAF9763700.1"/>
    <property type="molecule type" value="Genomic_DNA"/>
</dbReference>
<evidence type="ECO:0000313" key="2">
    <source>
        <dbReference type="EMBL" id="KAF9763700.1"/>
    </source>
</evidence>
<feature type="transmembrane region" description="Helical" evidence="1">
    <location>
        <begin position="6"/>
        <end position="22"/>
    </location>
</feature>
<dbReference type="OrthoDB" id="10580652at2759"/>
<keyword evidence="1" id="KW-0812">Transmembrane</keyword>
<feature type="transmembrane region" description="Helical" evidence="1">
    <location>
        <begin position="113"/>
        <end position="132"/>
    </location>
</feature>
<feature type="transmembrane region" description="Helical" evidence="1">
    <location>
        <begin position="167"/>
        <end position="190"/>
    </location>
</feature>
<dbReference type="Proteomes" id="UP000740883">
    <property type="component" value="Unassembled WGS sequence"/>
</dbReference>
<feature type="transmembrane region" description="Helical" evidence="1">
    <location>
        <begin position="144"/>
        <end position="160"/>
    </location>
</feature>
<sequence length="248" mass="29583">MSLVKISLINIFNFVFIIYVLDSKNIEQLILYKIFSLFLLIKMIYTVHILANYNILSYSTKVFMGLYIMFVIFDIILARIAMNVLYYDFMRTLTHDIGFSLYRKKLYDIRQNLKVGLALYYVNLILEEYYLFLGRIHISYTTYYISYTIYRIIFLLSMFISCYKTSLLFRFLSIFIILSNLIVQIISLVIDYLSRSKSCCVCNFIYDLIINGCDNLSIILYILYYSIQHLIYTQHVFNLSNTPTEELR</sequence>
<feature type="transmembrane region" description="Helical" evidence="1">
    <location>
        <begin position="34"/>
        <end position="56"/>
    </location>
</feature>
<comment type="caution">
    <text evidence="2">The sequence shown here is derived from an EMBL/GenBank/DDBJ whole genome shotgun (WGS) entry which is preliminary data.</text>
</comment>
<evidence type="ECO:0000256" key="1">
    <source>
        <dbReference type="SAM" id="Phobius"/>
    </source>
</evidence>
<feature type="transmembrane region" description="Helical" evidence="1">
    <location>
        <begin position="62"/>
        <end position="82"/>
    </location>
</feature>
<dbReference type="AlphaFoldDB" id="A0A9P6H036"/>
<keyword evidence="1" id="KW-1133">Transmembrane helix</keyword>
<keyword evidence="3" id="KW-1185">Reference proteome</keyword>
<reference evidence="2 3" key="1">
    <citation type="journal article" date="2020" name="Genome Biol. Evol.">
        <title>Comparative genomics of strictly vertically transmitted, feminizing microsporidia endosymbionts of amphipod crustaceans.</title>
        <authorList>
            <person name="Cormier A."/>
            <person name="Chebbi M.A."/>
            <person name="Giraud I."/>
            <person name="Wattier R."/>
            <person name="Teixeira M."/>
            <person name="Gilbert C."/>
            <person name="Rigaud T."/>
            <person name="Cordaux R."/>
        </authorList>
    </citation>
    <scope>NUCLEOTIDE SEQUENCE [LARGE SCALE GENOMIC DNA]</scope>
    <source>
        <strain evidence="2 3">Ou3-Ou53</strain>
    </source>
</reference>
<proteinExistence type="predicted"/>
<evidence type="ECO:0000313" key="3">
    <source>
        <dbReference type="Proteomes" id="UP000740883"/>
    </source>
</evidence>
<name>A0A9P6H036_9MICR</name>
<gene>
    <name evidence="2" type="ORF">NGRA_1119</name>
</gene>
<accession>A0A9P6H036</accession>
<organism evidence="2 3">
    <name type="scientific">Nosema granulosis</name>
    <dbReference type="NCBI Taxonomy" id="83296"/>
    <lineage>
        <taxon>Eukaryota</taxon>
        <taxon>Fungi</taxon>
        <taxon>Fungi incertae sedis</taxon>
        <taxon>Microsporidia</taxon>
        <taxon>Nosematidae</taxon>
        <taxon>Nosema</taxon>
    </lineage>
</organism>
<keyword evidence="1" id="KW-0472">Membrane</keyword>